<comment type="subunit">
    <text evidence="5">Conjugated with ATG12.</text>
</comment>
<dbReference type="AlphaFoldDB" id="A0A7S4R920"/>
<comment type="function">
    <text evidence="5">Involved in autophagic vesicle formation.</text>
</comment>
<feature type="region of interest" description="Disordered" evidence="6">
    <location>
        <begin position="147"/>
        <end position="182"/>
    </location>
</feature>
<evidence type="ECO:0000256" key="6">
    <source>
        <dbReference type="SAM" id="MobiDB-lite"/>
    </source>
</evidence>
<dbReference type="GO" id="GO:0006995">
    <property type="term" value="P:cellular response to nitrogen starvation"/>
    <property type="evidence" value="ECO:0007669"/>
    <property type="project" value="TreeGrafter"/>
</dbReference>
<keyword evidence="3 5" id="KW-0832">Ubl conjugation</keyword>
<proteinExistence type="inferred from homology"/>
<evidence type="ECO:0000256" key="1">
    <source>
        <dbReference type="ARBA" id="ARBA00006910"/>
    </source>
</evidence>
<feature type="domain" description="Autophagy protein ATG5 UblB" evidence="7">
    <location>
        <begin position="330"/>
        <end position="441"/>
    </location>
</feature>
<dbReference type="PANTHER" id="PTHR13040">
    <property type="entry name" value="AUTOPHAGY PROTEIN 5"/>
    <property type="match status" value="1"/>
</dbReference>
<evidence type="ECO:0000256" key="5">
    <source>
        <dbReference type="RuleBase" id="RU361202"/>
    </source>
</evidence>
<keyword evidence="2 5" id="KW-1017">Isopeptide bond</keyword>
<comment type="subcellular location">
    <subcellularLocation>
        <location evidence="5">Preautophagosomal structure membrane</location>
        <topology evidence="5">Peripheral membrane protein</topology>
    </subcellularLocation>
</comment>
<dbReference type="GO" id="GO:0000422">
    <property type="term" value="P:autophagy of mitochondrion"/>
    <property type="evidence" value="ECO:0007669"/>
    <property type="project" value="TreeGrafter"/>
</dbReference>
<evidence type="ECO:0000256" key="4">
    <source>
        <dbReference type="ARBA" id="ARBA00023006"/>
    </source>
</evidence>
<dbReference type="GO" id="GO:0044233">
    <property type="term" value="C:mitochondria-associated endoplasmic reticulum membrane contact site"/>
    <property type="evidence" value="ECO:0007669"/>
    <property type="project" value="TreeGrafter"/>
</dbReference>
<dbReference type="InterPro" id="IPR042527">
    <property type="entry name" value="Atg5_UblA_dom_sf"/>
</dbReference>
<dbReference type="GO" id="GO:0034045">
    <property type="term" value="C:phagophore assembly site membrane"/>
    <property type="evidence" value="ECO:0007669"/>
    <property type="project" value="UniProtKB-SubCell"/>
</dbReference>
<dbReference type="InterPro" id="IPR048940">
    <property type="entry name" value="ATG5_HBR"/>
</dbReference>
<dbReference type="GO" id="GO:0019776">
    <property type="term" value="F:Atg8-family ligase activity"/>
    <property type="evidence" value="ECO:0007669"/>
    <property type="project" value="TreeGrafter"/>
</dbReference>
<gene>
    <name evidence="9" type="ORF">DBRI00130_LOCUS14131</name>
</gene>
<keyword evidence="4 5" id="KW-0072">Autophagy</keyword>
<evidence type="ECO:0000259" key="7">
    <source>
        <dbReference type="Pfam" id="PF04106"/>
    </source>
</evidence>
<dbReference type="EMBL" id="HBNS01017688">
    <property type="protein sequence ID" value="CAE4605724.1"/>
    <property type="molecule type" value="Transcribed_RNA"/>
</dbReference>
<reference evidence="9" key="1">
    <citation type="submission" date="2021-01" db="EMBL/GenBank/DDBJ databases">
        <authorList>
            <person name="Corre E."/>
            <person name="Pelletier E."/>
            <person name="Niang G."/>
            <person name="Scheremetjew M."/>
            <person name="Finn R."/>
            <person name="Kale V."/>
            <person name="Holt S."/>
            <person name="Cochrane G."/>
            <person name="Meng A."/>
            <person name="Brown T."/>
            <person name="Cohen L."/>
        </authorList>
    </citation>
    <scope>NUCLEOTIDE SEQUENCE</scope>
    <source>
        <strain evidence="9">GSO104</strain>
    </source>
</reference>
<keyword evidence="5" id="KW-0472">Membrane</keyword>
<evidence type="ECO:0000313" key="9">
    <source>
        <dbReference type="EMBL" id="CAE4605724.1"/>
    </source>
</evidence>
<feature type="compositionally biased region" description="Polar residues" evidence="6">
    <location>
        <begin position="149"/>
        <end position="160"/>
    </location>
</feature>
<feature type="compositionally biased region" description="Basic and acidic residues" evidence="6">
    <location>
        <begin position="48"/>
        <end position="62"/>
    </location>
</feature>
<dbReference type="Pfam" id="PF20637">
    <property type="entry name" value="ATG5_HBR"/>
    <property type="match status" value="1"/>
</dbReference>
<organism evidence="9">
    <name type="scientific">Ditylum brightwellii</name>
    <dbReference type="NCBI Taxonomy" id="49249"/>
    <lineage>
        <taxon>Eukaryota</taxon>
        <taxon>Sar</taxon>
        <taxon>Stramenopiles</taxon>
        <taxon>Ochrophyta</taxon>
        <taxon>Bacillariophyta</taxon>
        <taxon>Mediophyceae</taxon>
        <taxon>Lithodesmiophycidae</taxon>
        <taxon>Lithodesmiales</taxon>
        <taxon>Lithodesmiaceae</taxon>
        <taxon>Ditylum</taxon>
    </lineage>
</organism>
<name>A0A7S4R920_9STRA</name>
<feature type="compositionally biased region" description="Basic and acidic residues" evidence="6">
    <location>
        <begin position="71"/>
        <end position="102"/>
    </location>
</feature>
<dbReference type="Pfam" id="PF04106">
    <property type="entry name" value="ATG5_UblB"/>
    <property type="match status" value="1"/>
</dbReference>
<evidence type="ECO:0000259" key="8">
    <source>
        <dbReference type="Pfam" id="PF20637"/>
    </source>
</evidence>
<feature type="compositionally biased region" description="Basic and acidic residues" evidence="6">
    <location>
        <begin position="161"/>
        <end position="179"/>
    </location>
</feature>
<feature type="region of interest" description="Disordered" evidence="6">
    <location>
        <begin position="41"/>
        <end position="106"/>
    </location>
</feature>
<dbReference type="GO" id="GO:0061908">
    <property type="term" value="C:phagophore"/>
    <property type="evidence" value="ECO:0007669"/>
    <property type="project" value="TreeGrafter"/>
</dbReference>
<dbReference type="InterPro" id="IPR042526">
    <property type="entry name" value="Atg5_HR"/>
</dbReference>
<dbReference type="InterPro" id="IPR007239">
    <property type="entry name" value="Atg5"/>
</dbReference>
<comment type="similarity">
    <text evidence="1 5">Belongs to the ATG5 family.</text>
</comment>
<dbReference type="Gene3D" id="3.10.20.620">
    <property type="match status" value="1"/>
</dbReference>
<protein>
    <recommendedName>
        <fullName evidence="5">Autophagy protein 5</fullName>
    </recommendedName>
</protein>
<evidence type="ECO:0000256" key="3">
    <source>
        <dbReference type="ARBA" id="ARBA00022843"/>
    </source>
</evidence>
<dbReference type="Gene3D" id="1.10.246.190">
    <property type="entry name" value="Autophagy protein Apg5, helix rich domain"/>
    <property type="match status" value="1"/>
</dbReference>
<feature type="region of interest" description="Disordered" evidence="6">
    <location>
        <begin position="284"/>
        <end position="314"/>
    </location>
</feature>
<accession>A0A7S4R920</accession>
<feature type="compositionally biased region" description="Basic and acidic residues" evidence="6">
    <location>
        <begin position="291"/>
        <end position="304"/>
    </location>
</feature>
<dbReference type="GO" id="GO:0034727">
    <property type="term" value="P:piecemeal microautophagy of the nucleus"/>
    <property type="evidence" value="ECO:0007669"/>
    <property type="project" value="TreeGrafter"/>
</dbReference>
<dbReference type="PANTHER" id="PTHR13040:SF2">
    <property type="entry name" value="AUTOPHAGY PROTEIN 5"/>
    <property type="match status" value="1"/>
</dbReference>
<dbReference type="InterPro" id="IPR048318">
    <property type="entry name" value="ATG5_UblB"/>
</dbReference>
<evidence type="ECO:0000256" key="2">
    <source>
        <dbReference type="ARBA" id="ARBA00022499"/>
    </source>
</evidence>
<feature type="domain" description="Autophagy protein ATG5 alpha-helical bundle region" evidence="8">
    <location>
        <begin position="222"/>
        <end position="275"/>
    </location>
</feature>
<dbReference type="GO" id="GO:0005776">
    <property type="term" value="C:autophagosome"/>
    <property type="evidence" value="ECO:0007669"/>
    <property type="project" value="TreeGrafter"/>
</dbReference>
<sequence length="446" mass="50893">MPPPLHKLVPRMTYLHIGLSEEVRKMYKFAPAMLFKGKSGVDGGAIRSKMEPPENLDVDSKSRSNSGVDGEDGKSSRVENSKTEKESTKERDGDNNDDNANHEDDDENSFPICWFEDVDTGIALRWHLFVGVLFDVLVRRRRRRNQRQSYNDHYTGTNDNGTKDTRNENDQQKKRKEEGAITSQPLDLPWKIRVHFTSYPTSQILQFDEHDSSTSSSTVLTTVQRFFNNSLKQSLSLQHGSPKVALNMTKANHETFWEALIRSNHDLYRQVNAGLQVAPAVAHLGDGNHMSTKELNEQGKGKEEKEDEHDKEEPNLDFVKVTRPWDHLKNVPVRLLVDSNPLIQKPVCVYSNDDAGELAEEKGINDSLNHRSLGDLLLEWVPNLFRRERRGDVNKESNNSTVVPMESVTWSIQGIQPPLSYPIVDLWQCLSHPDHFLYITIDTNTL</sequence>
<dbReference type="GO" id="GO:0034274">
    <property type="term" value="C:Atg12-Atg5-Atg16 complex"/>
    <property type="evidence" value="ECO:0007669"/>
    <property type="project" value="TreeGrafter"/>
</dbReference>
<dbReference type="Gene3D" id="3.10.20.90">
    <property type="entry name" value="Phosphatidylinositol 3-kinase Catalytic Subunit, Chain A, domain 1"/>
    <property type="match status" value="1"/>
</dbReference>